<accession>A0A4R5DAY7</accession>
<dbReference type="RefSeq" id="WP_131961902.1">
    <property type="nucleotide sequence ID" value="NZ_SMFL01000017.1"/>
</dbReference>
<evidence type="ECO:0000313" key="2">
    <source>
        <dbReference type="Proteomes" id="UP000294850"/>
    </source>
</evidence>
<comment type="caution">
    <text evidence="1">The sequence shown here is derived from an EMBL/GenBank/DDBJ whole genome shotgun (WGS) entry which is preliminary data.</text>
</comment>
<dbReference type="AlphaFoldDB" id="A0A4R5DAY7"/>
<gene>
    <name evidence="1" type="ORF">E0F88_29320</name>
</gene>
<keyword evidence="2" id="KW-1185">Reference proteome</keyword>
<organism evidence="1 2">
    <name type="scientific">Dyadobacter psychrotolerans</name>
    <dbReference type="NCBI Taxonomy" id="2541721"/>
    <lineage>
        <taxon>Bacteria</taxon>
        <taxon>Pseudomonadati</taxon>
        <taxon>Bacteroidota</taxon>
        <taxon>Cytophagia</taxon>
        <taxon>Cytophagales</taxon>
        <taxon>Spirosomataceae</taxon>
        <taxon>Dyadobacter</taxon>
    </lineage>
</organism>
<proteinExistence type="predicted"/>
<dbReference type="EMBL" id="SMFL01000017">
    <property type="protein sequence ID" value="TDE10027.1"/>
    <property type="molecule type" value="Genomic_DNA"/>
</dbReference>
<dbReference type="OrthoDB" id="1164858at2"/>
<dbReference type="Proteomes" id="UP000294850">
    <property type="component" value="Unassembled WGS sequence"/>
</dbReference>
<evidence type="ECO:0000313" key="1">
    <source>
        <dbReference type="EMBL" id="TDE10027.1"/>
    </source>
</evidence>
<sequence>MQKLIFSILALILWNCNSKSEKQIETKSLNTSVLTKSLFNQIGADINSSVDVENMNINEVKNLLKLMVKTDQQYRDSLEIGDKKHEAFYLQKLKANDEANLKLLDKIIQYHGWPGLSKFGEEGATTAWLVIWHHRDKRHILCRYYNLMEEAVRNKEMHPGALKTIDKGLALLSPDQIEY</sequence>
<protein>
    <submittedName>
        <fullName evidence="1">Uncharacterized protein</fullName>
    </submittedName>
</protein>
<name>A0A4R5DAY7_9BACT</name>
<reference evidence="1 2" key="1">
    <citation type="submission" date="2019-03" db="EMBL/GenBank/DDBJ databases">
        <title>Dyadobacter AR-3-6 sp. nov., isolated from arctic soil.</title>
        <authorList>
            <person name="Chaudhary D.K."/>
        </authorList>
    </citation>
    <scope>NUCLEOTIDE SEQUENCE [LARGE SCALE GENOMIC DNA]</scope>
    <source>
        <strain evidence="1 2">AR-3-6</strain>
    </source>
</reference>